<dbReference type="Proteomes" id="UP000324222">
    <property type="component" value="Unassembled WGS sequence"/>
</dbReference>
<dbReference type="Gene3D" id="3.40.50.720">
    <property type="entry name" value="NAD(P)-binding Rossmann-like Domain"/>
    <property type="match status" value="1"/>
</dbReference>
<gene>
    <name evidence="1" type="ORF">E2C01_097160</name>
</gene>
<dbReference type="EMBL" id="VSRR010127956">
    <property type="protein sequence ID" value="MPD01624.1"/>
    <property type="molecule type" value="Genomic_DNA"/>
</dbReference>
<dbReference type="OrthoDB" id="2735536at2759"/>
<dbReference type="AlphaFoldDB" id="A0A5B7K4Z9"/>
<accession>A0A5B7K4Z9</accession>
<comment type="caution">
    <text evidence="1">The sequence shown here is derived from an EMBL/GenBank/DDBJ whole genome shotgun (WGS) entry which is preliminary data.</text>
</comment>
<organism evidence="1 2">
    <name type="scientific">Portunus trituberculatus</name>
    <name type="common">Swimming crab</name>
    <name type="synonym">Neptunus trituberculatus</name>
    <dbReference type="NCBI Taxonomy" id="210409"/>
    <lineage>
        <taxon>Eukaryota</taxon>
        <taxon>Metazoa</taxon>
        <taxon>Ecdysozoa</taxon>
        <taxon>Arthropoda</taxon>
        <taxon>Crustacea</taxon>
        <taxon>Multicrustacea</taxon>
        <taxon>Malacostraca</taxon>
        <taxon>Eumalacostraca</taxon>
        <taxon>Eucarida</taxon>
        <taxon>Decapoda</taxon>
        <taxon>Pleocyemata</taxon>
        <taxon>Brachyura</taxon>
        <taxon>Eubrachyura</taxon>
        <taxon>Portunoidea</taxon>
        <taxon>Portunidae</taxon>
        <taxon>Portuninae</taxon>
        <taxon>Portunus</taxon>
    </lineage>
</organism>
<keyword evidence="2" id="KW-1185">Reference proteome</keyword>
<proteinExistence type="predicted"/>
<evidence type="ECO:0000313" key="1">
    <source>
        <dbReference type="EMBL" id="MPD01624.1"/>
    </source>
</evidence>
<protein>
    <submittedName>
        <fullName evidence="1">Uncharacterized protein</fullName>
    </submittedName>
</protein>
<sequence length="74" mass="8197">MGPPLLETHRTSTSVSLMTGIVNKTYPGVPRVQFPVCDVRDVARAHVKVRNVLSKHWSTLQNTPETSKTPINTT</sequence>
<reference evidence="1 2" key="1">
    <citation type="submission" date="2019-05" db="EMBL/GenBank/DDBJ databases">
        <title>Another draft genome of Portunus trituberculatus and its Hox gene families provides insights of decapod evolution.</title>
        <authorList>
            <person name="Jeong J.-H."/>
            <person name="Song I."/>
            <person name="Kim S."/>
            <person name="Choi T."/>
            <person name="Kim D."/>
            <person name="Ryu S."/>
            <person name="Kim W."/>
        </authorList>
    </citation>
    <scope>NUCLEOTIDE SEQUENCE [LARGE SCALE GENOMIC DNA]</scope>
    <source>
        <tissue evidence="1">Muscle</tissue>
    </source>
</reference>
<evidence type="ECO:0000313" key="2">
    <source>
        <dbReference type="Proteomes" id="UP000324222"/>
    </source>
</evidence>
<name>A0A5B7K4Z9_PORTR</name>